<reference evidence="4 5" key="1">
    <citation type="submission" date="2016-06" db="EMBL/GenBank/DDBJ databases">
        <title>Complete genome sequences of Bordetella bronchialis and Bordetella flabilis.</title>
        <authorList>
            <person name="LiPuma J.J."/>
            <person name="Spilker T."/>
        </authorList>
    </citation>
    <scope>NUCLEOTIDE SEQUENCE [LARGE SCALE GENOMIC DNA]</scope>
    <source>
        <strain evidence="3 5">AU17976</strain>
        <strain evidence="2 4">AU3182</strain>
    </source>
</reference>
<dbReference type="InterPro" id="IPR011006">
    <property type="entry name" value="CheY-like_superfamily"/>
</dbReference>
<dbReference type="Pfam" id="PF21332">
    <property type="entry name" value="AmiR_N"/>
    <property type="match status" value="1"/>
</dbReference>
<dbReference type="Proteomes" id="UP000092213">
    <property type="component" value="Chromosome"/>
</dbReference>
<dbReference type="Gene3D" id="1.10.10.10">
    <property type="entry name" value="Winged helix-like DNA-binding domain superfamily/Winged helix DNA-binding domain"/>
    <property type="match status" value="1"/>
</dbReference>
<dbReference type="SMART" id="SM01012">
    <property type="entry name" value="ANTAR"/>
    <property type="match status" value="1"/>
</dbReference>
<dbReference type="Gene3D" id="3.40.50.2300">
    <property type="match status" value="1"/>
</dbReference>
<accession>A0A193FV40</accession>
<dbReference type="InterPro" id="IPR005561">
    <property type="entry name" value="ANTAR"/>
</dbReference>
<dbReference type="EMBL" id="CP016170">
    <property type="protein sequence ID" value="ANN66122.1"/>
    <property type="molecule type" value="Genomic_DNA"/>
</dbReference>
<name>A0A193FV40_9BORD</name>
<protein>
    <submittedName>
        <fullName evidence="3">ANTAR domain-containing protein</fullName>
    </submittedName>
</protein>
<feature type="domain" description="ANTAR" evidence="1">
    <location>
        <begin position="127"/>
        <end position="188"/>
    </location>
</feature>
<dbReference type="PROSITE" id="PS50921">
    <property type="entry name" value="ANTAR"/>
    <property type="match status" value="1"/>
</dbReference>
<dbReference type="Proteomes" id="UP000091897">
    <property type="component" value="Chromosome"/>
</dbReference>
<evidence type="ECO:0000259" key="1">
    <source>
        <dbReference type="PROSITE" id="PS50921"/>
    </source>
</evidence>
<dbReference type="InterPro" id="IPR008327">
    <property type="entry name" value="Sig_transdc_resp-reg_antiterm"/>
</dbReference>
<dbReference type="KEGG" id="bbro:BAU06_07320"/>
<sequence length="203" mass="22588">MSSIRRLYEDLRSISVAVVHPPGEDRELLIEQLKRIGCRLQVFWPYCTEPPRGADVVFFHLSQDIPSGGMWCASATEATLIALSDYESPTTLKLLLDSSAHGVLTKPFRSSGVLSTLVLARSAQGFQQRQQAKIQKLEATIKSRRQIDKAIKVLVDHQGMDEVKAYEHMRARATSLRVTVAEVAAMVIDAQEVMEKLGLGRGR</sequence>
<dbReference type="AlphaFoldDB" id="A0A193FV40"/>
<organism evidence="3 5">
    <name type="scientific">Bordetella bronchialis</name>
    <dbReference type="NCBI Taxonomy" id="463025"/>
    <lineage>
        <taxon>Bacteria</taxon>
        <taxon>Pseudomonadati</taxon>
        <taxon>Pseudomonadota</taxon>
        <taxon>Betaproteobacteria</taxon>
        <taxon>Burkholderiales</taxon>
        <taxon>Alcaligenaceae</taxon>
        <taxon>Bordetella</taxon>
    </lineage>
</organism>
<proteinExistence type="predicted"/>
<evidence type="ECO:0000313" key="2">
    <source>
        <dbReference type="EMBL" id="ANN66122.1"/>
    </source>
</evidence>
<evidence type="ECO:0000313" key="5">
    <source>
        <dbReference type="Proteomes" id="UP000092213"/>
    </source>
</evidence>
<dbReference type="SUPFAM" id="SSF52172">
    <property type="entry name" value="CheY-like"/>
    <property type="match status" value="1"/>
</dbReference>
<gene>
    <name evidence="2" type="ORF">BAU06_07320</name>
    <name evidence="3" type="ORF">BAU08_07550</name>
</gene>
<dbReference type="OrthoDB" id="8720242at2"/>
<keyword evidence="4" id="KW-1185">Reference proteome</keyword>
<dbReference type="GO" id="GO:0003723">
    <property type="term" value="F:RNA binding"/>
    <property type="evidence" value="ECO:0007669"/>
    <property type="project" value="InterPro"/>
</dbReference>
<evidence type="ECO:0000313" key="4">
    <source>
        <dbReference type="Proteomes" id="UP000091897"/>
    </source>
</evidence>
<dbReference type="PIRSF" id="PIRSF036382">
    <property type="entry name" value="RR_antiterm"/>
    <property type="match status" value="1"/>
</dbReference>
<evidence type="ECO:0000313" key="3">
    <source>
        <dbReference type="EMBL" id="ANN71203.1"/>
    </source>
</evidence>
<dbReference type="STRING" id="463025.BAU08_07550"/>
<dbReference type="Pfam" id="PF03861">
    <property type="entry name" value="ANTAR"/>
    <property type="match status" value="1"/>
</dbReference>
<dbReference type="InterPro" id="IPR049021">
    <property type="entry name" value="AmiR_N"/>
</dbReference>
<dbReference type="InterPro" id="IPR036388">
    <property type="entry name" value="WH-like_DNA-bd_sf"/>
</dbReference>
<dbReference type="EMBL" id="CP016171">
    <property type="protein sequence ID" value="ANN71203.1"/>
    <property type="molecule type" value="Genomic_DNA"/>
</dbReference>
<dbReference type="RefSeq" id="WP_066346349.1">
    <property type="nucleotide sequence ID" value="NZ_CBCSFJ010000019.1"/>
</dbReference>